<feature type="transmembrane region" description="Helical" evidence="2">
    <location>
        <begin position="124"/>
        <end position="146"/>
    </location>
</feature>
<dbReference type="KEGG" id="cgo:Corgl_0478"/>
<protein>
    <submittedName>
        <fullName evidence="3">Uncharacterized protein</fullName>
    </submittedName>
</protein>
<name>F2N7C1_CORGP</name>
<evidence type="ECO:0000256" key="1">
    <source>
        <dbReference type="SAM" id="MobiDB-lite"/>
    </source>
</evidence>
<feature type="region of interest" description="Disordered" evidence="1">
    <location>
        <begin position="19"/>
        <end position="47"/>
    </location>
</feature>
<sequence length="226" mass="26638">MVKKTKKIDKDLLFEFEEIPEPEKQEKKSSKKKCKKKRKDKEARPAEQVLDTKVQLTPEMSIFMHMSEKVLNRMSEDGLSDEDYRSLKQMYDSYSENEMYRREFATRFECARDVYHHRPDDSALCFYIVSMFFYFLAALTFCLSQTDGNKPMPLYGGLVFLLVATSLLVLFRVVRKKIDVPDNLRNIERFYCYIHNVDSGELLESLEPAPVVNAIRKRLSFLHRSS</sequence>
<evidence type="ECO:0000256" key="2">
    <source>
        <dbReference type="SAM" id="Phobius"/>
    </source>
</evidence>
<evidence type="ECO:0000313" key="4">
    <source>
        <dbReference type="Proteomes" id="UP000006851"/>
    </source>
</evidence>
<dbReference type="EMBL" id="CP002628">
    <property type="protein sequence ID" value="AEB06596.1"/>
    <property type="molecule type" value="Genomic_DNA"/>
</dbReference>
<reference evidence="4" key="1">
    <citation type="journal article" date="2013" name="Stand. Genomic Sci.">
        <title>Complete genome sequence of Coriobacterium glomerans type strain (PW2(T)) from the midgut of Pyrrhocoris apterus L. (red soldier bug).</title>
        <authorList>
            <person name="Stackebrandt E."/>
            <person name="Zeytun A."/>
            <person name="Lapidus A."/>
            <person name="Nolan M."/>
            <person name="Lucas S."/>
            <person name="Hammon N."/>
            <person name="Deshpande S."/>
            <person name="Cheng J.F."/>
            <person name="Tapia R."/>
            <person name="Goodwin L.A."/>
            <person name="Pitluck S."/>
            <person name="Liolios K."/>
            <person name="Pagani I."/>
            <person name="Ivanova N."/>
            <person name="Mavromatis K."/>
            <person name="Mikhailova N."/>
            <person name="Huntemann M."/>
            <person name="Pati A."/>
            <person name="Chen A."/>
            <person name="Palaniappan K."/>
            <person name="Chang Y.J."/>
            <person name="Land M."/>
            <person name="Hauser L."/>
            <person name="Rohde M."/>
            <person name="Pukall R."/>
            <person name="Goker M."/>
            <person name="Detter J.C."/>
            <person name="Woyke T."/>
            <person name="Bristow J."/>
            <person name="Eisen J.A."/>
            <person name="Markowitz V."/>
            <person name="Hugenholtz P."/>
            <person name="Kyrpides N.C."/>
            <person name="Klenk H.P."/>
        </authorList>
    </citation>
    <scope>NUCLEOTIDE SEQUENCE</scope>
    <source>
        <strain evidence="4">ATCC 49209 / DSM 20642 / JCM 10262 / PW2</strain>
    </source>
</reference>
<proteinExistence type="predicted"/>
<evidence type="ECO:0000313" key="3">
    <source>
        <dbReference type="EMBL" id="AEB06596.1"/>
    </source>
</evidence>
<keyword evidence="2" id="KW-1133">Transmembrane helix</keyword>
<keyword evidence="2" id="KW-0812">Transmembrane</keyword>
<organism evidence="3 4">
    <name type="scientific">Coriobacterium glomerans (strain ATCC 49209 / DSM 20642 / JCM 10262 / PW2)</name>
    <dbReference type="NCBI Taxonomy" id="700015"/>
    <lineage>
        <taxon>Bacteria</taxon>
        <taxon>Bacillati</taxon>
        <taxon>Actinomycetota</taxon>
        <taxon>Coriobacteriia</taxon>
        <taxon>Coriobacteriales</taxon>
        <taxon>Coriobacteriaceae</taxon>
        <taxon>Coriobacterium</taxon>
    </lineage>
</organism>
<gene>
    <name evidence="3" type="ordered locus">Corgl_0478</name>
</gene>
<keyword evidence="2" id="KW-0472">Membrane</keyword>
<feature type="compositionally biased region" description="Basic residues" evidence="1">
    <location>
        <begin position="29"/>
        <end position="39"/>
    </location>
</feature>
<dbReference type="AlphaFoldDB" id="F2N7C1"/>
<feature type="transmembrane region" description="Helical" evidence="2">
    <location>
        <begin position="152"/>
        <end position="171"/>
    </location>
</feature>
<accession>F2N7C1</accession>
<dbReference type="Proteomes" id="UP000006851">
    <property type="component" value="Chromosome"/>
</dbReference>
<dbReference type="RefSeq" id="WP_013708339.1">
    <property type="nucleotide sequence ID" value="NC_015389.1"/>
</dbReference>
<keyword evidence="4" id="KW-1185">Reference proteome</keyword>
<dbReference type="HOGENOM" id="CLU_1223075_0_0_11"/>